<evidence type="ECO:0000259" key="13">
    <source>
        <dbReference type="PROSITE" id="PS50011"/>
    </source>
</evidence>
<dbReference type="Pfam" id="PF02518">
    <property type="entry name" value="HATPase_c"/>
    <property type="match status" value="1"/>
</dbReference>
<evidence type="ECO:0000256" key="8">
    <source>
        <dbReference type="ARBA" id="ARBA00022840"/>
    </source>
</evidence>
<evidence type="ECO:0000259" key="15">
    <source>
        <dbReference type="PROSITE" id="PS50110"/>
    </source>
</evidence>
<dbReference type="SUPFAM" id="SSF56112">
    <property type="entry name" value="Protein kinase-like (PK-like)"/>
    <property type="match status" value="1"/>
</dbReference>
<dbReference type="SUPFAM" id="SSF55874">
    <property type="entry name" value="ATPase domain of HSP90 chaperone/DNA topoisomerase II/histidine kinase"/>
    <property type="match status" value="1"/>
</dbReference>
<feature type="modified residue" description="4-aspartylphosphate" evidence="12">
    <location>
        <position position="1833"/>
    </location>
</feature>
<dbReference type="GO" id="GO:0000155">
    <property type="term" value="F:phosphorelay sensor kinase activity"/>
    <property type="evidence" value="ECO:0007669"/>
    <property type="project" value="InterPro"/>
</dbReference>
<dbReference type="InterPro" id="IPR000719">
    <property type="entry name" value="Prot_kinase_dom"/>
</dbReference>
<dbReference type="InterPro" id="IPR041664">
    <property type="entry name" value="AAA_16"/>
</dbReference>
<dbReference type="PANTHER" id="PTHR43642:SF1">
    <property type="entry name" value="HYBRID SIGNAL TRANSDUCTION HISTIDINE KINASE G"/>
    <property type="match status" value="1"/>
</dbReference>
<evidence type="ECO:0000256" key="3">
    <source>
        <dbReference type="ARBA" id="ARBA00012438"/>
    </source>
</evidence>
<dbReference type="SMART" id="SM00448">
    <property type="entry name" value="REC"/>
    <property type="match status" value="1"/>
</dbReference>
<dbReference type="Proteomes" id="UP000030661">
    <property type="component" value="Unassembled WGS sequence"/>
</dbReference>
<evidence type="ECO:0000256" key="6">
    <source>
        <dbReference type="ARBA" id="ARBA00022741"/>
    </source>
</evidence>
<dbReference type="InterPro" id="IPR011990">
    <property type="entry name" value="TPR-like_helical_dom_sf"/>
</dbReference>
<dbReference type="SUPFAM" id="SSF52540">
    <property type="entry name" value="P-loop containing nucleoside triphosphate hydrolases"/>
    <property type="match status" value="1"/>
</dbReference>
<dbReference type="Pfam" id="PF01590">
    <property type="entry name" value="GAF"/>
    <property type="match status" value="1"/>
</dbReference>
<keyword evidence="11" id="KW-0131">Cell cycle</keyword>
<keyword evidence="5" id="KW-0808">Transferase</keyword>
<dbReference type="SMART" id="SM00065">
    <property type="entry name" value="GAF"/>
    <property type="match status" value="1"/>
</dbReference>
<dbReference type="InterPro" id="IPR029016">
    <property type="entry name" value="GAF-like_dom_sf"/>
</dbReference>
<dbReference type="Gene3D" id="3.30.565.10">
    <property type="entry name" value="Histidine kinase-like ATPase, C-terminal domain"/>
    <property type="match status" value="1"/>
</dbReference>
<evidence type="ECO:0000256" key="1">
    <source>
        <dbReference type="ARBA" id="ARBA00000085"/>
    </source>
</evidence>
<dbReference type="eggNOG" id="COG3899">
    <property type="taxonomic scope" value="Bacteria"/>
</dbReference>
<dbReference type="InterPro" id="IPR001789">
    <property type="entry name" value="Sig_transdc_resp-reg_receiver"/>
</dbReference>
<evidence type="ECO:0000256" key="11">
    <source>
        <dbReference type="ARBA" id="ARBA00023306"/>
    </source>
</evidence>
<dbReference type="PROSITE" id="PS50110">
    <property type="entry name" value="RESPONSE_REGULATORY"/>
    <property type="match status" value="1"/>
</dbReference>
<keyword evidence="6" id="KW-0547">Nucleotide-binding</keyword>
<keyword evidence="10" id="KW-0472">Membrane</keyword>
<dbReference type="InterPro" id="IPR011006">
    <property type="entry name" value="CheY-like_superfamily"/>
</dbReference>
<dbReference type="GO" id="GO:0005524">
    <property type="term" value="F:ATP binding"/>
    <property type="evidence" value="ECO:0007669"/>
    <property type="project" value="UniProtKB-KW"/>
</dbReference>
<keyword evidence="9" id="KW-0902">Two-component regulatory system</keyword>
<dbReference type="SMART" id="SM00387">
    <property type="entry name" value="HATPase_c"/>
    <property type="match status" value="1"/>
</dbReference>
<dbReference type="InterPro" id="IPR004358">
    <property type="entry name" value="Sig_transdc_His_kin-like_C"/>
</dbReference>
<sequence length="1998" mass="224023">MITEIAGYSIVQHVYESARTLIYRARRESDDCPVILKVLKIDYPTPAELARYRQEYELTRRLKTPGVIRPYGLEPYKHGLMIVFEDIGGESLKTFLPSNDFTLPEIVVLMVKIVEAVKQIHTARILHKDLNPSNMIYHPATGRLQVIDFGFASIFAHAASAAKHPNVFEGTLAYMSPEQTGRMNRPVDYRTDFYALGVTFYELLTGRLPFAGRDALEFVHAHLAQQPTPPHELRPDIPPFLSAVILKLLAKDADHRYQSAIGLIYDLEQCLELTNSQVVDKNLDAADFEIGQHDVSGVFQLPQKLYGRDQEREQLLAVYRRVCTGEKALLLVTGAAGTGKTVLVHELQQPLMIDRGMFIAGKFDQYQRNIPYSALSQAFETFMQFLLTHPESVLAAWREQIQMAVGTVGKVLIDVIPKLELIIGIQPEVPELGGIEAQNRFNYVFQRFMETIARPEHPFVLFLDDLQWIDSASLNALRVIMTDPSLKYLFVIGAYRDTEVDTAHPLQLAIAELQREQTVIRTLCLSDLAYEHVAVLTADTLSTPQAIQSQESVRELAALIFAKTHGNAFFTVRLLTHLCDEQLVTFEFPRWRWNLDAISRLEMTDNVLDLLSGKIQHLAQQTQTLLIFAAYIGSQFDLSILAAITHCQAEAVADSLEQAIIEGLIAPEDEGTYRFIHDRVQQATYALIPESERPALHLTIGRLLLRNLSSTERENQLFDIANHLNAGCDLIDAPAERLEAARLNLQAGHKAKAAAAYLPAFTYFQIGIDILPENCWNTNYALTLALYNAATETAHLNGAFDQMFALSAQVITHARTLLDTIDVYEVRILGLSAHSKPQEAIRLAFEILALLGVALPEHPGQADVMKVLQDTRTLLAGQPIEALLDLPRMTDPNTLAVVRILSVIIVSTYNTNPELFALLVMQQVMLSVRYGNTPVSSYAYALFGGMLCGNVGELDVGYHLGQIALKLVDQLQARSFHARVLHLTALFIRHWKEPIRSILPSFLEAYHLGMETGDVFWGLQALHSYCIYGYFSGKELSELEREIAACSALSRYLNQTITFQLLEPFWQSVLNLLGQAAEQPWRLRGAVYDDVVMLAQHQQTNNLTGLFFHYFHQMILAYLFAAYPQALLDTTAAEQYIGGGGALFHLPVFYFYDALTRLAALPNLPAFERERNLAKVSANQEKLKNWAQHAPMNHLHRFYLVEAEHARVLGQFGEAREYYDQAIELARQHEYTQEDALANELAARFYLDRGQTKIATVYLQEARYAYQRWGTVVKVQALEQQYAALLTDRSRPPGTGTTDTPSSTSTAAVALDIAAIIKTSQAISSKIKLPELLQTLLHIVIEIAGADHAVLIAETADGLMVEALHGAGAECAVLPEPVPIDDYEVISTAIVRYVNRTQEPIVLHHASVEGLFVQDPYILAHQSRSILCLPILHHGSCIGVLYLENNQTTNAFTPERVDMLTLLSSQMAISLENARLYATLETRVQERTAKLTSANQQLSLEIAERKRTEEALQIAKEAAEAANQAKSTFLANMSHELRTPLNAIIGFTQLLAQKSQTQKESEYFDIIQRSGEHLLTLINQVLDLSKIEAGKITLEAKDFDLFRLLDDVEDMFSLRAEHKGLSLVVERANQLPRAIRADEVKLRQVLINLLNNAIKFTEAGGVTMRVYREHFNASERAETLTTHLYFSISDTGPGIAPHEMDSLFEAFTQTETGRQAQEGTGLGLTISRKFAQLMGGDITVASEVGRGSIFTVTIQVGVAETAHLPVLSPVRRVMTLAPNQPRYRLLVVDDNADNRKLLVRLLTPFGFELQEAHNGQEAVEIWETWRPHLIWMDLRMPIMGGYEATQRIRELEKQSPLIRTVIIALSASSLEDEHDVALAKGCNGFLRKPFLEHEIFDLLHKHLGIRFVYERNVESDVPGQPDIDALSPAALSVLTPELLERLEHATLTNDIAMLSTLIEPIRLYDIALANALEQLAQNFEYMTLLTWIQQVKQRASKD</sequence>
<feature type="domain" description="Protein kinase" evidence="13">
    <location>
        <begin position="8"/>
        <end position="271"/>
    </location>
</feature>
<dbReference type="InterPro" id="IPR053159">
    <property type="entry name" value="Hybrid_Histidine_Kinase"/>
</dbReference>
<dbReference type="PRINTS" id="PR00344">
    <property type="entry name" value="BCTRLSENSOR"/>
</dbReference>
<dbReference type="SUPFAM" id="SSF47384">
    <property type="entry name" value="Homodimeric domain of signal transducing histidine kinase"/>
    <property type="match status" value="1"/>
</dbReference>
<dbReference type="eggNOG" id="COG2205">
    <property type="taxonomic scope" value="Bacteria"/>
</dbReference>
<dbReference type="EC" id="2.7.13.3" evidence="3"/>
<dbReference type="Pfam" id="PF00072">
    <property type="entry name" value="Response_reg"/>
    <property type="match status" value="1"/>
</dbReference>
<dbReference type="SUPFAM" id="SSF52172">
    <property type="entry name" value="CheY-like"/>
    <property type="match status" value="1"/>
</dbReference>
<keyword evidence="7" id="KW-0418">Kinase</keyword>
<keyword evidence="8 16" id="KW-0067">ATP-binding</keyword>
<dbReference type="SUPFAM" id="SSF55781">
    <property type="entry name" value="GAF domain-like"/>
    <property type="match status" value="1"/>
</dbReference>
<dbReference type="InterPro" id="IPR003594">
    <property type="entry name" value="HATPase_dom"/>
</dbReference>
<evidence type="ECO:0000256" key="4">
    <source>
        <dbReference type="ARBA" id="ARBA00022553"/>
    </source>
</evidence>
<evidence type="ECO:0000313" key="17">
    <source>
        <dbReference type="Proteomes" id="UP000030661"/>
    </source>
</evidence>
<feature type="domain" description="Histidine kinase" evidence="14">
    <location>
        <begin position="1532"/>
        <end position="1758"/>
    </location>
</feature>
<dbReference type="PROSITE" id="PS50011">
    <property type="entry name" value="PROTEIN_KINASE_DOM"/>
    <property type="match status" value="1"/>
</dbReference>
<evidence type="ECO:0000256" key="5">
    <source>
        <dbReference type="ARBA" id="ARBA00022679"/>
    </source>
</evidence>
<name>A0A081C9P6_VECG1</name>
<dbReference type="CDD" id="cd14014">
    <property type="entry name" value="STKc_PknB_like"/>
    <property type="match status" value="1"/>
</dbReference>
<evidence type="ECO:0000256" key="12">
    <source>
        <dbReference type="PROSITE-ProRule" id="PRU00169"/>
    </source>
</evidence>
<comment type="subcellular location">
    <subcellularLocation>
        <location evidence="2">Membrane</location>
    </subcellularLocation>
</comment>
<evidence type="ECO:0000256" key="7">
    <source>
        <dbReference type="ARBA" id="ARBA00022777"/>
    </source>
</evidence>
<dbReference type="Pfam" id="PF13191">
    <property type="entry name" value="AAA_16"/>
    <property type="match status" value="1"/>
</dbReference>
<evidence type="ECO:0000256" key="2">
    <source>
        <dbReference type="ARBA" id="ARBA00004370"/>
    </source>
</evidence>
<evidence type="ECO:0000259" key="14">
    <source>
        <dbReference type="PROSITE" id="PS50109"/>
    </source>
</evidence>
<dbReference type="CDD" id="cd16922">
    <property type="entry name" value="HATPase_EvgS-ArcB-TorS-like"/>
    <property type="match status" value="1"/>
</dbReference>
<dbReference type="SMART" id="SM00388">
    <property type="entry name" value="HisKA"/>
    <property type="match status" value="1"/>
</dbReference>
<dbReference type="Gene3D" id="3.40.50.2300">
    <property type="match status" value="1"/>
</dbReference>
<dbReference type="InterPro" id="IPR003661">
    <property type="entry name" value="HisK_dim/P_dom"/>
</dbReference>
<gene>
    <name evidence="16" type="ORF">U27_01201</name>
</gene>
<accession>A0A081C9P6</accession>
<dbReference type="EMBL" id="DF820478">
    <property type="protein sequence ID" value="GAK61301.1"/>
    <property type="molecule type" value="Genomic_DNA"/>
</dbReference>
<dbReference type="Pfam" id="PF00069">
    <property type="entry name" value="Pkinase"/>
    <property type="match status" value="1"/>
</dbReference>
<comment type="catalytic activity">
    <reaction evidence="1">
        <text>ATP + protein L-histidine = ADP + protein N-phospho-L-histidine.</text>
        <dbReference type="EC" id="2.7.13.3"/>
    </reaction>
</comment>
<dbReference type="InterPro" id="IPR027417">
    <property type="entry name" value="P-loop_NTPase"/>
</dbReference>
<reference evidence="16" key="1">
    <citation type="journal article" date="2015" name="PeerJ">
        <title>First genomic representation of candidate bacterial phylum KSB3 points to enhanced environmental sensing as a trigger of wastewater bulking.</title>
        <authorList>
            <person name="Sekiguchi Y."/>
            <person name="Ohashi A."/>
            <person name="Parks D.H."/>
            <person name="Yamauchi T."/>
            <person name="Tyson G.W."/>
            <person name="Hugenholtz P."/>
        </authorList>
    </citation>
    <scope>NUCLEOTIDE SEQUENCE [LARGE SCALE GENOMIC DNA]</scope>
</reference>
<feature type="domain" description="Response regulatory" evidence="15">
    <location>
        <begin position="1784"/>
        <end position="1903"/>
    </location>
</feature>
<dbReference type="Gene3D" id="3.30.450.40">
    <property type="match status" value="1"/>
</dbReference>
<organism evidence="16">
    <name type="scientific">Vecturithrix granuli</name>
    <dbReference type="NCBI Taxonomy" id="1499967"/>
    <lineage>
        <taxon>Bacteria</taxon>
        <taxon>Candidatus Moduliflexota</taxon>
        <taxon>Candidatus Vecturitrichia</taxon>
        <taxon>Candidatus Vecturitrichales</taxon>
        <taxon>Candidatus Vecturitrichaceae</taxon>
        <taxon>Candidatus Vecturithrix</taxon>
    </lineage>
</organism>
<dbReference type="InterPro" id="IPR036097">
    <property type="entry name" value="HisK_dim/P_sf"/>
</dbReference>
<dbReference type="CDD" id="cd17546">
    <property type="entry name" value="REC_hyHK_CKI1_RcsC-like"/>
    <property type="match status" value="1"/>
</dbReference>
<dbReference type="InterPro" id="IPR036890">
    <property type="entry name" value="HATPase_C_sf"/>
</dbReference>
<dbReference type="InterPro" id="IPR005467">
    <property type="entry name" value="His_kinase_dom"/>
</dbReference>
<dbReference type="InterPro" id="IPR011009">
    <property type="entry name" value="Kinase-like_dom_sf"/>
</dbReference>
<proteinExistence type="predicted"/>
<protein>
    <recommendedName>
        <fullName evidence="3">histidine kinase</fullName>
        <ecNumber evidence="3">2.7.13.3</ecNumber>
    </recommendedName>
</protein>
<dbReference type="STRING" id="1499967.U27_01201"/>
<dbReference type="eggNOG" id="COG0515">
    <property type="taxonomic scope" value="Bacteria"/>
</dbReference>
<evidence type="ECO:0000256" key="9">
    <source>
        <dbReference type="ARBA" id="ARBA00023012"/>
    </source>
</evidence>
<dbReference type="Pfam" id="PF00512">
    <property type="entry name" value="HisKA"/>
    <property type="match status" value="1"/>
</dbReference>
<keyword evidence="4 12" id="KW-0597">Phosphoprotein</keyword>
<dbReference type="FunFam" id="3.30.565.10:FF:000010">
    <property type="entry name" value="Sensor histidine kinase RcsC"/>
    <property type="match status" value="1"/>
</dbReference>
<dbReference type="InterPro" id="IPR003018">
    <property type="entry name" value="GAF"/>
</dbReference>
<dbReference type="FunFam" id="1.10.287.130:FF:000038">
    <property type="entry name" value="Sensory transduction histidine kinase"/>
    <property type="match status" value="1"/>
</dbReference>
<dbReference type="PROSITE" id="PS50109">
    <property type="entry name" value="HIS_KIN"/>
    <property type="match status" value="1"/>
</dbReference>
<dbReference type="HOGENOM" id="CLU_000445_34_2_0"/>
<dbReference type="Gene3D" id="3.40.50.300">
    <property type="entry name" value="P-loop containing nucleotide triphosphate hydrolases"/>
    <property type="match status" value="1"/>
</dbReference>
<dbReference type="SUPFAM" id="SSF48452">
    <property type="entry name" value="TPR-like"/>
    <property type="match status" value="1"/>
</dbReference>
<dbReference type="Gene3D" id="1.10.287.130">
    <property type="match status" value="1"/>
</dbReference>
<dbReference type="Gene3D" id="1.10.510.10">
    <property type="entry name" value="Transferase(Phosphotransferase) domain 1"/>
    <property type="match status" value="1"/>
</dbReference>
<dbReference type="GO" id="GO:0016020">
    <property type="term" value="C:membrane"/>
    <property type="evidence" value="ECO:0007669"/>
    <property type="project" value="UniProtKB-SubCell"/>
</dbReference>
<evidence type="ECO:0000256" key="10">
    <source>
        <dbReference type="ARBA" id="ARBA00023136"/>
    </source>
</evidence>
<dbReference type="PANTHER" id="PTHR43642">
    <property type="entry name" value="HYBRID SIGNAL TRANSDUCTION HISTIDINE KINASE G"/>
    <property type="match status" value="1"/>
</dbReference>
<evidence type="ECO:0000313" key="16">
    <source>
        <dbReference type="EMBL" id="GAK61301.1"/>
    </source>
</evidence>
<keyword evidence="17" id="KW-1185">Reference proteome</keyword>
<dbReference type="CDD" id="cd00082">
    <property type="entry name" value="HisKA"/>
    <property type="match status" value="1"/>
</dbReference>